<accession>G1D4F8</accession>
<protein>
    <submittedName>
        <fullName evidence="1">Uncharacterized protein</fullName>
    </submittedName>
</protein>
<evidence type="ECO:0000313" key="2">
    <source>
        <dbReference type="Proteomes" id="UP000005425"/>
    </source>
</evidence>
<reference evidence="1 2" key="1">
    <citation type="journal article" date="2012" name="J. Virol.">
        <title>Complete Genome Sequences of 138 Mycobacteriophages.</title>
        <authorList>
            <consortium name="the Science Education Alliance Phage Hunters Advancing Genomics and Evolutionary Science Program"/>
            <consortium name="the KwaZulu-Natal Research Institute for Tuberculosis and HIV Mycobacterial Genetics Course Students"/>
            <consortium name="the Phage Hunters Integrating Research and Education Program"/>
            <person name="Hatfull G.F."/>
        </authorList>
    </citation>
    <scope>NUCLEOTIDE SEQUENCE [LARGE SCALE GENOMIC DNA]</scope>
    <source>
        <strain evidence="1">Mozy</strain>
    </source>
</reference>
<dbReference type="Proteomes" id="UP000005425">
    <property type="component" value="Segment"/>
</dbReference>
<dbReference type="OrthoDB" id="31945at10239"/>
<dbReference type="EMBL" id="JF937102">
    <property type="protein sequence ID" value="AEK09658.1"/>
    <property type="molecule type" value="Genomic_DNA"/>
</dbReference>
<organism evidence="1 2">
    <name type="scientific">Mycobacterium phage Mozy</name>
    <dbReference type="NCBI Taxonomy" id="2922213"/>
    <lineage>
        <taxon>Viruses</taxon>
        <taxon>Duplodnaviria</taxon>
        <taxon>Heunggongvirae</taxon>
        <taxon>Uroviricota</taxon>
        <taxon>Caudoviricetes</taxon>
        <taxon>Gracegardnervirinae</taxon>
        <taxon>Cheoctovirus</taxon>
        <taxon>Cheoctovirus mozy</taxon>
        <taxon>Mycobacterium virus Mozy</taxon>
    </lineage>
</organism>
<proteinExistence type="predicted"/>
<sequence length="99" mass="10983">MCGGCEGDYGPTGEIRFHRAIGGRLTVEHADPVVWFSKHALDALLERPDPMGGWMFDGSLVTLDVANGRWVWKLTGRSWCHEYGPGTVPLVMLEAVWPD</sequence>
<name>G1D4F8_9CAUD</name>
<evidence type="ECO:0000313" key="1">
    <source>
        <dbReference type="EMBL" id="AEK09658.1"/>
    </source>
</evidence>
<dbReference type="GeneID" id="40233932"/>
<dbReference type="RefSeq" id="YP_009637184.1">
    <property type="nucleotide sequence ID" value="NC_042323.1"/>
</dbReference>
<keyword evidence="2" id="KW-1185">Reference proteome</keyword>
<gene>
    <name evidence="1" type="primary">44</name>
    <name evidence="1" type="ORF">PBI_MOZY_44</name>
</gene>